<dbReference type="InterPro" id="IPR008557">
    <property type="entry name" value="PhoX"/>
</dbReference>
<gene>
    <name evidence="1" type="ORF">ISF26_09700</name>
</gene>
<dbReference type="InterPro" id="IPR019546">
    <property type="entry name" value="TAT_signal_bac_arc"/>
</dbReference>
<sequence>MAFSRRNFLQRAGIAGLAAAAPLQALYARSAAGQSIEGAGFGPLIPDPQGVLDLPKGFRYTVFSQVGETMSDGTPVPANHDGMAAFAGPGGTTILVRNHELSPLVYNPVEAPEDKKYDPLCKGGTTTLVVSADRRLLNHYVSLAGTYWNCAGGPTPWGSWISCEETVATPARNELVSVAHGYAFEVPILAKGPVDPVPLKAMGRFTHEAAVVDPKTGIVYMTEDMDTGLFYRFVPKQPGRLRAGGTLEALRIPSMPKAFTGKDFPLNTPKAVDWVTIEDFDPVDDTVRVEGFDKGAAIFAGGEGACFARGEVFFSASDGGSAELGQIWRYTPGRNAGEGGTLELFVEPNDDALLDGPDNIVLAPFGDLFVCEDGDGTQFVRGITPEGKLYSFARNALNGFEFTGASFSPDGKTFFVNIQIPGMTFAIWGPWSR</sequence>
<dbReference type="InterPro" id="IPR006311">
    <property type="entry name" value="TAT_signal"/>
</dbReference>
<dbReference type="PANTHER" id="PTHR35399:SF4">
    <property type="entry name" value="MEMBRANE PROTEIN"/>
    <property type="match status" value="1"/>
</dbReference>
<dbReference type="RefSeq" id="WP_230843695.1">
    <property type="nucleotide sequence ID" value="NZ_CP063845.1"/>
</dbReference>
<protein>
    <submittedName>
        <fullName evidence="1">DUF839 domain-containing protein</fullName>
    </submittedName>
</protein>
<organism evidence="1 2">
    <name type="scientific">Gloeobacter morelensis MG652769</name>
    <dbReference type="NCBI Taxonomy" id="2781736"/>
    <lineage>
        <taxon>Bacteria</taxon>
        <taxon>Bacillati</taxon>
        <taxon>Cyanobacteriota</taxon>
        <taxon>Cyanophyceae</taxon>
        <taxon>Gloeobacterales</taxon>
        <taxon>Gloeobacteraceae</taxon>
        <taxon>Gloeobacter</taxon>
        <taxon>Gloeobacter morelensis</taxon>
    </lineage>
</organism>
<dbReference type="PROSITE" id="PS51318">
    <property type="entry name" value="TAT"/>
    <property type="match status" value="1"/>
</dbReference>
<proteinExistence type="predicted"/>
<dbReference type="Proteomes" id="UP001054846">
    <property type="component" value="Chromosome"/>
</dbReference>
<keyword evidence="2" id="KW-1185">Reference proteome</keyword>
<name>A0ABY3PSN2_9CYAN</name>
<dbReference type="PANTHER" id="PTHR35399">
    <property type="entry name" value="SLR8030 PROTEIN"/>
    <property type="match status" value="1"/>
</dbReference>
<evidence type="ECO:0000313" key="2">
    <source>
        <dbReference type="Proteomes" id="UP001054846"/>
    </source>
</evidence>
<dbReference type="SUPFAM" id="SSF63829">
    <property type="entry name" value="Calcium-dependent phosphotriesterase"/>
    <property type="match status" value="1"/>
</dbReference>
<accession>A0ABY3PSN2</accession>
<reference evidence="1 2" key="1">
    <citation type="journal article" date="2021" name="Genome Biol. Evol.">
        <title>Complete Genome Sequencing of a Novel Gloeobacter Species from a Waterfall Cave in Mexico.</title>
        <authorList>
            <person name="Saw J.H."/>
            <person name="Cardona T."/>
            <person name="Montejano G."/>
        </authorList>
    </citation>
    <scope>NUCLEOTIDE SEQUENCE [LARGE SCALE GENOMIC DNA]</scope>
    <source>
        <strain evidence="1">MG652769</strain>
    </source>
</reference>
<dbReference type="EMBL" id="CP063845">
    <property type="protein sequence ID" value="UFP96459.1"/>
    <property type="molecule type" value="Genomic_DNA"/>
</dbReference>
<evidence type="ECO:0000313" key="1">
    <source>
        <dbReference type="EMBL" id="UFP96459.1"/>
    </source>
</evidence>
<dbReference type="NCBIfam" id="TIGR01409">
    <property type="entry name" value="TAT_signal_seq"/>
    <property type="match status" value="1"/>
</dbReference>
<dbReference type="Pfam" id="PF05787">
    <property type="entry name" value="PhoX"/>
    <property type="match status" value="1"/>
</dbReference>